<dbReference type="InterPro" id="IPR038729">
    <property type="entry name" value="Rad50/SbcC_AAA"/>
</dbReference>
<gene>
    <name evidence="3" type="ORF">C5689_06450</name>
</gene>
<keyword evidence="4" id="KW-1185">Reference proteome</keyword>
<dbReference type="PANTHER" id="PTHR32182">
    <property type="entry name" value="DNA REPLICATION AND REPAIR PROTEIN RECF"/>
    <property type="match status" value="1"/>
</dbReference>
<dbReference type="SUPFAM" id="SSF52540">
    <property type="entry name" value="P-loop containing nucleoside triphosphate hydrolases"/>
    <property type="match status" value="1"/>
</dbReference>
<dbReference type="AlphaFoldDB" id="A0A2U1SSV7"/>
<dbReference type="GO" id="GO:0016887">
    <property type="term" value="F:ATP hydrolysis activity"/>
    <property type="evidence" value="ECO:0007669"/>
    <property type="project" value="InterPro"/>
</dbReference>
<dbReference type="RefSeq" id="WP_108916454.1">
    <property type="nucleotide sequence ID" value="NZ_BGJY01000018.1"/>
</dbReference>
<dbReference type="EMBL" id="PUIV01000006">
    <property type="protein sequence ID" value="PWB94701.1"/>
    <property type="molecule type" value="Genomic_DNA"/>
</dbReference>
<dbReference type="Proteomes" id="UP000245137">
    <property type="component" value="Unassembled WGS sequence"/>
</dbReference>
<dbReference type="OrthoDB" id="9791904at2"/>
<evidence type="ECO:0000313" key="4">
    <source>
        <dbReference type="Proteomes" id="UP000245137"/>
    </source>
</evidence>
<keyword evidence="1" id="KW-0175">Coiled coil</keyword>
<dbReference type="Gene3D" id="3.40.50.300">
    <property type="entry name" value="P-loop containing nucleotide triphosphate hydrolases"/>
    <property type="match status" value="1"/>
</dbReference>
<dbReference type="GO" id="GO:0006302">
    <property type="term" value="P:double-strand break repair"/>
    <property type="evidence" value="ECO:0007669"/>
    <property type="project" value="InterPro"/>
</dbReference>
<evidence type="ECO:0000259" key="2">
    <source>
        <dbReference type="Pfam" id="PF13476"/>
    </source>
</evidence>
<protein>
    <recommendedName>
        <fullName evidence="2">Rad50/SbcC-type AAA domain-containing protein</fullName>
    </recommendedName>
</protein>
<feature type="coiled-coil region" evidence="1">
    <location>
        <begin position="213"/>
        <end position="261"/>
    </location>
</feature>
<sequence length="437" mass="48303">MSALRIVRLQAENIKKLRAIEIRPKGNVIEITGNNGAGKSSILDAIFWALAGTKHVQAKPIRDGEESARIVVDMGELVVTRTFKRGADGEIKPSLRVEGADGAVFSKPQTILDSLLGTLSFDPIEFEHKAPKEQFEALRRFVPDFDFEALDAQTRGDMERRRDANRDAKQKLAAAELIAIPENFTAIDETAIIEAMTSAAEFNEAIGKREERRRQVTQRIAEIDRRAADLQRDIAAMEERIAVMRSTLLEESAEAEELREKIAEAEPLPERRDVADLRAQLDAARKHNAAGGRAAEKARLLEQAQELEAEALRLTLRMEERERTKREAIEQANLPIRGLSFGDGCILLNGQPFEQASAAERLTASVAIAMASNSRLRVIRISEGALMDPDTFEALEDLAERFDAQVFVESVASGRPSAIVIEDGAVKSFGSHTGEEK</sequence>
<dbReference type="InterPro" id="IPR027417">
    <property type="entry name" value="P-loop_NTPase"/>
</dbReference>
<name>A0A2U1SSV7_METSR</name>
<dbReference type="Pfam" id="PF13476">
    <property type="entry name" value="AAA_23"/>
    <property type="match status" value="1"/>
</dbReference>
<dbReference type="PANTHER" id="PTHR32182:SF0">
    <property type="entry name" value="DNA REPLICATION AND REPAIR PROTEIN RECF"/>
    <property type="match status" value="1"/>
</dbReference>
<feature type="domain" description="Rad50/SbcC-type AAA" evidence="2">
    <location>
        <begin position="8"/>
        <end position="266"/>
    </location>
</feature>
<dbReference type="GO" id="GO:0000731">
    <property type="term" value="P:DNA synthesis involved in DNA repair"/>
    <property type="evidence" value="ECO:0007669"/>
    <property type="project" value="TreeGrafter"/>
</dbReference>
<accession>A0A2U1SSV7</accession>
<feature type="coiled-coil region" evidence="1">
    <location>
        <begin position="297"/>
        <end position="324"/>
    </location>
</feature>
<proteinExistence type="predicted"/>
<reference evidence="3 4" key="1">
    <citation type="journal article" date="2018" name="Appl. Microbiol. Biotechnol.">
        <title>Co-cultivation of the strictly anaerobic methanogen Methanosarcina barkeri with aerobic methanotrophs in an oxygen-limited membrane bioreactor.</title>
        <authorList>
            <person name="In 't Zandt M.H."/>
            <person name="van den Bosch T.J.M."/>
            <person name="Rijkers R."/>
            <person name="van Kessel M.A.H.J."/>
            <person name="Jetten M.S.M."/>
            <person name="Welte C.U."/>
        </authorList>
    </citation>
    <scope>NUCLEOTIDE SEQUENCE [LARGE SCALE GENOMIC DNA]</scope>
    <source>
        <strain evidence="3 4">DSM 17706</strain>
    </source>
</reference>
<evidence type="ECO:0000256" key="1">
    <source>
        <dbReference type="SAM" id="Coils"/>
    </source>
</evidence>
<comment type="caution">
    <text evidence="3">The sequence shown here is derived from an EMBL/GenBank/DDBJ whole genome shotgun (WGS) entry which is preliminary data.</text>
</comment>
<evidence type="ECO:0000313" key="3">
    <source>
        <dbReference type="EMBL" id="PWB94701.1"/>
    </source>
</evidence>
<organism evidence="3 4">
    <name type="scientific">Methylosinus sporium</name>
    <dbReference type="NCBI Taxonomy" id="428"/>
    <lineage>
        <taxon>Bacteria</taxon>
        <taxon>Pseudomonadati</taxon>
        <taxon>Pseudomonadota</taxon>
        <taxon>Alphaproteobacteria</taxon>
        <taxon>Hyphomicrobiales</taxon>
        <taxon>Methylocystaceae</taxon>
        <taxon>Methylosinus</taxon>
    </lineage>
</organism>